<proteinExistence type="predicted"/>
<name>A0ABQ5ZXT5_9GAMM</name>
<sequence length="127" mass="14933">MSQIFSTPLNAKSQFTRNLNKQEVDDWVAKQLAILRDLFPNAILYFLVPSEFYNDSLDKGQLAQADELIESAVRRYNHDAADEVIFIRQDYYPSVKYICDTQYHANERGRTWRTNKLIEQISKKQNP</sequence>
<dbReference type="EMBL" id="BSOR01000047">
    <property type="protein sequence ID" value="GLR65005.1"/>
    <property type="molecule type" value="Genomic_DNA"/>
</dbReference>
<gene>
    <name evidence="1" type="ORF">GCM10007878_24430</name>
</gene>
<evidence type="ECO:0000313" key="2">
    <source>
        <dbReference type="Proteomes" id="UP001156682"/>
    </source>
</evidence>
<accession>A0ABQ5ZXT5</accession>
<protein>
    <submittedName>
        <fullName evidence="1">Uncharacterized protein</fullName>
    </submittedName>
</protein>
<keyword evidence="2" id="KW-1185">Reference proteome</keyword>
<dbReference type="RefSeq" id="WP_284305990.1">
    <property type="nucleotide sequence ID" value="NZ_BSOR01000047.1"/>
</dbReference>
<dbReference type="Proteomes" id="UP001156682">
    <property type="component" value="Unassembled WGS sequence"/>
</dbReference>
<reference evidence="2" key="1">
    <citation type="journal article" date="2019" name="Int. J. Syst. Evol. Microbiol.">
        <title>The Global Catalogue of Microorganisms (GCM) 10K type strain sequencing project: providing services to taxonomists for standard genome sequencing and annotation.</title>
        <authorList>
            <consortium name="The Broad Institute Genomics Platform"/>
            <consortium name="The Broad Institute Genome Sequencing Center for Infectious Disease"/>
            <person name="Wu L."/>
            <person name="Ma J."/>
        </authorList>
    </citation>
    <scope>NUCLEOTIDE SEQUENCE [LARGE SCALE GENOMIC DNA]</scope>
    <source>
        <strain evidence="2">NBRC 100033</strain>
    </source>
</reference>
<evidence type="ECO:0000313" key="1">
    <source>
        <dbReference type="EMBL" id="GLR65005.1"/>
    </source>
</evidence>
<comment type="caution">
    <text evidence="1">The sequence shown here is derived from an EMBL/GenBank/DDBJ whole genome shotgun (WGS) entry which is preliminary data.</text>
</comment>
<organism evidence="1 2">
    <name type="scientific">Marinospirillum insulare</name>
    <dbReference type="NCBI Taxonomy" id="217169"/>
    <lineage>
        <taxon>Bacteria</taxon>
        <taxon>Pseudomonadati</taxon>
        <taxon>Pseudomonadota</taxon>
        <taxon>Gammaproteobacteria</taxon>
        <taxon>Oceanospirillales</taxon>
        <taxon>Oceanospirillaceae</taxon>
        <taxon>Marinospirillum</taxon>
    </lineage>
</organism>